<dbReference type="InterPro" id="IPR016181">
    <property type="entry name" value="Acyl_CoA_acyltransferase"/>
</dbReference>
<organism evidence="2 3">
    <name type="scientific">Saccharopolyspora taberi</name>
    <dbReference type="NCBI Taxonomy" id="60895"/>
    <lineage>
        <taxon>Bacteria</taxon>
        <taxon>Bacillati</taxon>
        <taxon>Actinomycetota</taxon>
        <taxon>Actinomycetes</taxon>
        <taxon>Pseudonocardiales</taxon>
        <taxon>Pseudonocardiaceae</taxon>
        <taxon>Saccharopolyspora</taxon>
    </lineage>
</organism>
<protein>
    <recommendedName>
        <fullName evidence="1">N-acetyltransferase domain-containing protein</fullName>
    </recommendedName>
</protein>
<dbReference type="SUPFAM" id="SSF55729">
    <property type="entry name" value="Acyl-CoA N-acyltransferases (Nat)"/>
    <property type="match status" value="1"/>
</dbReference>
<dbReference type="RefSeq" id="WP_344680214.1">
    <property type="nucleotide sequence ID" value="NZ_BAAAUX010000014.1"/>
</dbReference>
<feature type="domain" description="N-acetyltransferase" evidence="1">
    <location>
        <begin position="11"/>
        <end position="165"/>
    </location>
</feature>
<dbReference type="PANTHER" id="PTHR43792:SF1">
    <property type="entry name" value="N-ACETYLTRANSFERASE DOMAIN-CONTAINING PROTEIN"/>
    <property type="match status" value="1"/>
</dbReference>
<proteinExistence type="predicted"/>
<evidence type="ECO:0000313" key="3">
    <source>
        <dbReference type="Proteomes" id="UP001500979"/>
    </source>
</evidence>
<reference evidence="2 3" key="1">
    <citation type="journal article" date="2019" name="Int. J. Syst. Evol. Microbiol.">
        <title>The Global Catalogue of Microorganisms (GCM) 10K type strain sequencing project: providing services to taxonomists for standard genome sequencing and annotation.</title>
        <authorList>
            <consortium name="The Broad Institute Genomics Platform"/>
            <consortium name="The Broad Institute Genome Sequencing Center for Infectious Disease"/>
            <person name="Wu L."/>
            <person name="Ma J."/>
        </authorList>
    </citation>
    <scope>NUCLEOTIDE SEQUENCE [LARGE SCALE GENOMIC DNA]</scope>
    <source>
        <strain evidence="2 3">JCM 9383</strain>
    </source>
</reference>
<comment type="caution">
    <text evidence="2">The sequence shown here is derived from an EMBL/GenBank/DDBJ whole genome shotgun (WGS) entry which is preliminary data.</text>
</comment>
<gene>
    <name evidence="2" type="ORF">GCM10010470_29370</name>
</gene>
<dbReference type="Pfam" id="PF13302">
    <property type="entry name" value="Acetyltransf_3"/>
    <property type="match status" value="1"/>
</dbReference>
<dbReference type="InterPro" id="IPR051531">
    <property type="entry name" value="N-acetyltransferase"/>
</dbReference>
<dbReference type="InterPro" id="IPR000182">
    <property type="entry name" value="GNAT_dom"/>
</dbReference>
<evidence type="ECO:0000259" key="1">
    <source>
        <dbReference type="PROSITE" id="PS51186"/>
    </source>
</evidence>
<sequence length="165" mass="18631">MAPNVRTTARLRLRPVSTGDLTAFTELESALRAREEPPRDPPDPARSARLLADFVRNWDQAGLGYWTVLFEDRIAGFGGVQPKRWRGRDCWNLFYKLDPGCWGRGLATEMAREAIAAAAAVRPDWPVLVETRPWNAPAIRLAERVGLTRIPPQDGEEWTALLLER</sequence>
<accession>A0ABN3VCT1</accession>
<dbReference type="Gene3D" id="3.40.630.30">
    <property type="match status" value="1"/>
</dbReference>
<dbReference type="PROSITE" id="PS51186">
    <property type="entry name" value="GNAT"/>
    <property type="match status" value="1"/>
</dbReference>
<dbReference type="EMBL" id="BAAAUX010000014">
    <property type="protein sequence ID" value="GAA2792696.1"/>
    <property type="molecule type" value="Genomic_DNA"/>
</dbReference>
<keyword evidence="3" id="KW-1185">Reference proteome</keyword>
<evidence type="ECO:0000313" key="2">
    <source>
        <dbReference type="EMBL" id="GAA2792696.1"/>
    </source>
</evidence>
<name>A0ABN3VCT1_9PSEU</name>
<dbReference type="PANTHER" id="PTHR43792">
    <property type="entry name" value="GNAT FAMILY, PUTATIVE (AFU_ORTHOLOGUE AFUA_3G00765)-RELATED-RELATED"/>
    <property type="match status" value="1"/>
</dbReference>
<dbReference type="Proteomes" id="UP001500979">
    <property type="component" value="Unassembled WGS sequence"/>
</dbReference>